<dbReference type="Proteomes" id="UP001500657">
    <property type="component" value="Unassembled WGS sequence"/>
</dbReference>
<keyword evidence="2 3" id="KW-0732">Signal</keyword>
<dbReference type="InterPro" id="IPR036514">
    <property type="entry name" value="SGNH_hydro_sf"/>
</dbReference>
<dbReference type="PANTHER" id="PTHR45642:SF141">
    <property type="entry name" value="SECRETED EFFECTOR PROTEIN SSEJ"/>
    <property type="match status" value="1"/>
</dbReference>
<dbReference type="SUPFAM" id="SSF52266">
    <property type="entry name" value="SGNH hydrolase"/>
    <property type="match status" value="1"/>
</dbReference>
<dbReference type="NCBIfam" id="TIGR01414">
    <property type="entry name" value="autotrans_barl"/>
    <property type="match status" value="1"/>
</dbReference>
<dbReference type="Gene3D" id="2.40.128.130">
    <property type="entry name" value="Autotransporter beta-domain"/>
    <property type="match status" value="1"/>
</dbReference>
<dbReference type="SUPFAM" id="SSF103515">
    <property type="entry name" value="Autotransporter"/>
    <property type="match status" value="1"/>
</dbReference>
<evidence type="ECO:0000313" key="5">
    <source>
        <dbReference type="EMBL" id="GAA0249100.1"/>
    </source>
</evidence>
<evidence type="ECO:0000313" key="6">
    <source>
        <dbReference type="Proteomes" id="UP001500657"/>
    </source>
</evidence>
<comment type="caution">
    <text evidence="5">The sequence shown here is derived from an EMBL/GenBank/DDBJ whole genome shotgun (WGS) entry which is preliminary data.</text>
</comment>
<dbReference type="PANTHER" id="PTHR45642">
    <property type="entry name" value="GDSL ESTERASE/LIPASE EXL3"/>
    <property type="match status" value="1"/>
</dbReference>
<feature type="signal peptide" evidence="3">
    <location>
        <begin position="1"/>
        <end position="23"/>
    </location>
</feature>
<dbReference type="Pfam" id="PF03797">
    <property type="entry name" value="Autotransporter"/>
    <property type="match status" value="1"/>
</dbReference>
<name>A0ABP3E0S6_9GAMM</name>
<dbReference type="InterPro" id="IPR036709">
    <property type="entry name" value="Autotransporte_beta_dom_sf"/>
</dbReference>
<dbReference type="EMBL" id="BAAAFO010000002">
    <property type="protein sequence ID" value="GAA0249100.1"/>
    <property type="molecule type" value="Genomic_DNA"/>
</dbReference>
<dbReference type="PROSITE" id="PS51208">
    <property type="entry name" value="AUTOTRANSPORTER"/>
    <property type="match status" value="1"/>
</dbReference>
<dbReference type="Gene3D" id="3.40.50.1110">
    <property type="entry name" value="SGNH hydrolase"/>
    <property type="match status" value="1"/>
</dbReference>
<dbReference type="InterPro" id="IPR017186">
    <property type="entry name" value="Lipase_autotranspt_EstA"/>
</dbReference>
<organism evidence="5 6">
    <name type="scientific">Rhodanobacter caeni</name>
    <dbReference type="NCBI Taxonomy" id="657654"/>
    <lineage>
        <taxon>Bacteria</taxon>
        <taxon>Pseudomonadati</taxon>
        <taxon>Pseudomonadota</taxon>
        <taxon>Gammaproteobacteria</taxon>
        <taxon>Lysobacterales</taxon>
        <taxon>Rhodanobacteraceae</taxon>
        <taxon>Rhodanobacter</taxon>
    </lineage>
</organism>
<dbReference type="InterPro" id="IPR006315">
    <property type="entry name" value="OM_autotransptr_brl_dom"/>
</dbReference>
<dbReference type="SMART" id="SM00869">
    <property type="entry name" value="Autotransporter"/>
    <property type="match status" value="1"/>
</dbReference>
<reference evidence="6" key="1">
    <citation type="journal article" date="2019" name="Int. J. Syst. Evol. Microbiol.">
        <title>The Global Catalogue of Microorganisms (GCM) 10K type strain sequencing project: providing services to taxonomists for standard genome sequencing and annotation.</title>
        <authorList>
            <consortium name="The Broad Institute Genomics Platform"/>
            <consortium name="The Broad Institute Genome Sequencing Center for Infectious Disease"/>
            <person name="Wu L."/>
            <person name="Ma J."/>
        </authorList>
    </citation>
    <scope>NUCLEOTIDE SEQUENCE [LARGE SCALE GENOMIC DNA]</scope>
    <source>
        <strain evidence="6">JCM 16242</strain>
    </source>
</reference>
<keyword evidence="6" id="KW-1185">Reference proteome</keyword>
<evidence type="ECO:0000256" key="1">
    <source>
        <dbReference type="ARBA" id="ARBA00008668"/>
    </source>
</evidence>
<evidence type="ECO:0000256" key="3">
    <source>
        <dbReference type="SAM" id="SignalP"/>
    </source>
</evidence>
<sequence>MPRSRYLAGAISAALLFSASATAAQFSNVVVFGDSLSDSGNISTFAKSPVPMRFTTNPGTTTIENVATGLGFSLTPSLGGGSDYAWGGAGININSPGTPAGVPTLTSQMDGYLAAGAVDRNALYSVWGGANDIFYHATAAGAGAKAQQLIAANTAGLPPETAAQVAAQISSQVLAQAHVSAFETAEQVQANVAAAAQQEVKLIGELQAAGATNILVFNLPNVGITPSARSQGADAAASLSGLSLVFNGQLNAGLSQLGTGIIPINTYSLLNEVVANPQTYGFSNVTDPACTGGSGSSVECAPQGTPGATVTYAPGTENSYLFADGVHPTTAAHAMLGQYVLSVLRAPEQVSLLGEAPLTANSAQTRAIRNEMLADGAGSDTRAFLNIDYGRQRFKAVNGAPKTDSNNVNLTLGADVRATDHVSAGMALGVGQHTADFAGGGGYKLQDISGLAYVTYHAGGGYVGGYANFGQSNFKDIERHVTLGAAHRVETGKADGSHLGGGLTGGWWLDFNGLRTGPFATVEWQTVKINGYTENGNDSSAMWFGRQQRDALVASAGWRLQGHWQAGNTVLSPYAEVAWNHDSKADPRTVSAGLNSMNGTFALTGFIPDDSWGTADVGLSAQLTSNISSWIGYSGRFSDNSQKYNSVNIGMKIGF</sequence>
<proteinExistence type="inferred from homology"/>
<feature type="chain" id="PRO_5046295762" evidence="3">
    <location>
        <begin position="24"/>
        <end position="655"/>
    </location>
</feature>
<dbReference type="InterPro" id="IPR005546">
    <property type="entry name" value="Autotransporte_beta"/>
</dbReference>
<accession>A0ABP3E0S6</accession>
<dbReference type="InterPro" id="IPR050592">
    <property type="entry name" value="GDSL_lipolytic_enzyme"/>
</dbReference>
<dbReference type="CDD" id="cd01847">
    <property type="entry name" value="Triacylglycerol_lipase_like"/>
    <property type="match status" value="1"/>
</dbReference>
<feature type="domain" description="Autotransporter" evidence="4">
    <location>
        <begin position="376"/>
        <end position="655"/>
    </location>
</feature>
<comment type="similarity">
    <text evidence="1">Belongs to the 'GDSL' lipolytic enzyme family.</text>
</comment>
<evidence type="ECO:0000256" key="2">
    <source>
        <dbReference type="ARBA" id="ARBA00022729"/>
    </source>
</evidence>
<dbReference type="RefSeq" id="WP_343881435.1">
    <property type="nucleotide sequence ID" value="NZ_BAAAFO010000002.1"/>
</dbReference>
<dbReference type="PIRSF" id="PIRSF037375">
    <property type="entry name" value="Autotrns_EstA"/>
    <property type="match status" value="1"/>
</dbReference>
<dbReference type="Pfam" id="PF00657">
    <property type="entry name" value="Lipase_GDSL"/>
    <property type="match status" value="1"/>
</dbReference>
<gene>
    <name evidence="5" type="ORF">GCM10009126_13210</name>
</gene>
<protein>
    <submittedName>
        <fullName evidence="5">Autotransporter domain-containing protein</fullName>
    </submittedName>
</protein>
<dbReference type="InterPro" id="IPR001087">
    <property type="entry name" value="GDSL"/>
</dbReference>
<evidence type="ECO:0000259" key="4">
    <source>
        <dbReference type="PROSITE" id="PS51208"/>
    </source>
</evidence>